<dbReference type="EMBL" id="JAVLSJ010000023">
    <property type="protein sequence ID" value="MDR9851827.1"/>
    <property type="molecule type" value="Genomic_DNA"/>
</dbReference>
<sequence length="106" mass="11994">MNYEELIAKAVKGRTVNSLAKEWGIPQKTLDNYVKGTRTPDFHTALILVKETGIAAEKVLWVLAEHEANRKLTKRNLSAITDKFSPSFELLLRLANTCWAQIQRVA</sequence>
<dbReference type="InterPro" id="IPR010982">
    <property type="entry name" value="Lambda_DNA-bd_dom_sf"/>
</dbReference>
<dbReference type="Proteomes" id="UP001246576">
    <property type="component" value="Unassembled WGS sequence"/>
</dbReference>
<dbReference type="RefSeq" id="WP_209568763.1">
    <property type="nucleotide sequence ID" value="NZ_JAVLSJ010000023.1"/>
</dbReference>
<name>A0ABU2EVS6_9BURK</name>
<reference evidence="1" key="1">
    <citation type="submission" date="2023-09" db="EMBL/GenBank/DDBJ databases">
        <title>Description of first Herbaspirillum huttiense subsp. nephrolepsisexaltata and Herbaspirillum huttiense subsp. lycopersicon.</title>
        <authorList>
            <person name="Poudel M."/>
            <person name="Sharma A."/>
            <person name="Goss E."/>
            <person name="Tapia J.H."/>
            <person name="Harmon C.M."/>
            <person name="Jones J.B."/>
        </authorList>
    </citation>
    <scope>NUCLEOTIDE SEQUENCE</scope>
    <source>
        <strain evidence="1">SE1</strain>
    </source>
</reference>
<evidence type="ECO:0000313" key="2">
    <source>
        <dbReference type="Proteomes" id="UP001246576"/>
    </source>
</evidence>
<dbReference type="SUPFAM" id="SSF47413">
    <property type="entry name" value="lambda repressor-like DNA-binding domains"/>
    <property type="match status" value="1"/>
</dbReference>
<organism evidence="1 2">
    <name type="scientific">Herbaspirillum huttiense subsp. lycopersici</name>
    <dbReference type="NCBI Taxonomy" id="3074428"/>
    <lineage>
        <taxon>Bacteria</taxon>
        <taxon>Pseudomonadati</taxon>
        <taxon>Pseudomonadota</taxon>
        <taxon>Betaproteobacteria</taxon>
        <taxon>Burkholderiales</taxon>
        <taxon>Oxalobacteraceae</taxon>
        <taxon>Herbaspirillum</taxon>
    </lineage>
</organism>
<evidence type="ECO:0000313" key="1">
    <source>
        <dbReference type="EMBL" id="MDR9851827.1"/>
    </source>
</evidence>
<protein>
    <recommendedName>
        <fullName evidence="3">XRE family transcriptional regulator</fullName>
    </recommendedName>
</protein>
<proteinExistence type="predicted"/>
<keyword evidence="2" id="KW-1185">Reference proteome</keyword>
<comment type="caution">
    <text evidence="1">The sequence shown here is derived from an EMBL/GenBank/DDBJ whole genome shotgun (WGS) entry which is preliminary data.</text>
</comment>
<dbReference type="Gene3D" id="1.10.260.40">
    <property type="entry name" value="lambda repressor-like DNA-binding domains"/>
    <property type="match status" value="1"/>
</dbReference>
<accession>A0ABU2EVS6</accession>
<gene>
    <name evidence="1" type="ORF">RI048_26620</name>
</gene>
<evidence type="ECO:0008006" key="3">
    <source>
        <dbReference type="Google" id="ProtNLM"/>
    </source>
</evidence>